<dbReference type="EMBL" id="CP101497">
    <property type="protein sequence ID" value="UTT63040.1"/>
    <property type="molecule type" value="Genomic_DNA"/>
</dbReference>
<reference evidence="1" key="1">
    <citation type="submission" date="2022-07" db="EMBL/GenBank/DDBJ databases">
        <title>Taxonomic analysis of Microcella humidisoli nov. sp., isolated from riverside soil.</title>
        <authorList>
            <person name="Molina K.M."/>
            <person name="Kim S.B."/>
        </authorList>
    </citation>
    <scope>NUCLEOTIDE SEQUENCE</scope>
    <source>
        <strain evidence="1">MMS21-STM10</strain>
    </source>
</reference>
<dbReference type="RefSeq" id="WP_255160173.1">
    <property type="nucleotide sequence ID" value="NZ_CP101497.1"/>
</dbReference>
<gene>
    <name evidence="1" type="ORF">NNL39_02715</name>
</gene>
<protein>
    <submittedName>
        <fullName evidence="1">Uncharacterized protein</fullName>
    </submittedName>
</protein>
<name>A0ABY5FXK8_9MICO</name>
<evidence type="ECO:0000313" key="2">
    <source>
        <dbReference type="Proteomes" id="UP001060039"/>
    </source>
</evidence>
<organism evidence="1 2">
    <name type="scientific">Microcella humidisoli</name>
    <dbReference type="NCBI Taxonomy" id="2963406"/>
    <lineage>
        <taxon>Bacteria</taxon>
        <taxon>Bacillati</taxon>
        <taxon>Actinomycetota</taxon>
        <taxon>Actinomycetes</taxon>
        <taxon>Micrococcales</taxon>
        <taxon>Microbacteriaceae</taxon>
        <taxon>Microcella</taxon>
    </lineage>
</organism>
<accession>A0ABY5FXK8</accession>
<dbReference type="Proteomes" id="UP001060039">
    <property type="component" value="Chromosome"/>
</dbReference>
<sequence>MQEGAIAWVESPLQLLGALEHAALASTPLVIVPRAGDAQLERTVTHLAERVDDGSRFAIDRRVLPARLFTDGAPWLVGDAYSGQVQLRLERARPRALTLVDDGGITRLLAEHLDRGQPLLRPRAPRVLAGLRSELATRTTRRLLGLASEGRLAVTTYLASNDPAVLRLRALGAIVTTHRFDRTRQWGAHAASVPPDARILLGTARVVDGLDAASTALQAIAHLARAAPLAYLPHRREPRWFLEAVARLPRVSVLAADLPIELALAGTPRPLDIVAGASTAAETLPVVLRGTGSTVLPSIGRAEVAS</sequence>
<proteinExistence type="predicted"/>
<evidence type="ECO:0000313" key="1">
    <source>
        <dbReference type="EMBL" id="UTT63040.1"/>
    </source>
</evidence>
<keyword evidence="2" id="KW-1185">Reference proteome</keyword>